<organism evidence="3 4">
    <name type="scientific">Methylobacterium gregans</name>
    <dbReference type="NCBI Taxonomy" id="374424"/>
    <lineage>
        <taxon>Bacteria</taxon>
        <taxon>Pseudomonadati</taxon>
        <taxon>Pseudomonadota</taxon>
        <taxon>Alphaproteobacteria</taxon>
        <taxon>Hyphomicrobiales</taxon>
        <taxon>Methylobacteriaceae</taxon>
        <taxon>Methylobacterium</taxon>
    </lineage>
</organism>
<evidence type="ECO:0000313" key="4">
    <source>
        <dbReference type="Proteomes" id="UP001055108"/>
    </source>
</evidence>
<dbReference type="AlphaFoldDB" id="A0AA37M9K8"/>
<keyword evidence="2" id="KW-1133">Transmembrane helix</keyword>
<evidence type="ECO:0008006" key="5">
    <source>
        <dbReference type="Google" id="ProtNLM"/>
    </source>
</evidence>
<dbReference type="CDD" id="cd02968">
    <property type="entry name" value="SCO"/>
    <property type="match status" value="1"/>
</dbReference>
<sequence length="282" mass="28460">MGFGRAMRGGRQGWAATALAGALAGALLGALAGLSPTPAAARLVQADLARVAVAPPPGARARLDLAFTDADEERSTTLAEAAGGRPVLLLPVDYSCGNVCDPMLSLSAAALQATGLAAGRDYAFVLVGLDPRDDAAAARRMLSETLGPAPSPTRPQALVGSTDTVAALTGALGYGFVPDPNTDSIAHPAAAILLTPEGRVARVLSPLALNGRDLRLALIEAGEGRTGTLGDRLALLCYGFDAATGVYTPLVRRILAVAGAATVLGIALLVLLLARAGRVRTT</sequence>
<reference evidence="3" key="2">
    <citation type="submission" date="2021-08" db="EMBL/GenBank/DDBJ databases">
        <authorList>
            <person name="Tani A."/>
            <person name="Ola A."/>
            <person name="Ogura Y."/>
            <person name="Katsura K."/>
            <person name="Hayashi T."/>
        </authorList>
    </citation>
    <scope>NUCLEOTIDE SEQUENCE</scope>
    <source>
        <strain evidence="3">NBRC 103626</strain>
    </source>
</reference>
<keyword evidence="4" id="KW-1185">Reference proteome</keyword>
<reference evidence="3" key="1">
    <citation type="journal article" date="2016" name="Front. Microbiol.">
        <title>Genome Sequence of the Piezophilic, Mesophilic Sulfate-Reducing Bacterium Desulfovibrio indicus J2T.</title>
        <authorList>
            <person name="Cao J."/>
            <person name="Maignien L."/>
            <person name="Shao Z."/>
            <person name="Alain K."/>
            <person name="Jebbar M."/>
        </authorList>
    </citation>
    <scope>NUCLEOTIDE SEQUENCE</scope>
    <source>
        <strain evidence="3">NBRC 103626</strain>
    </source>
</reference>
<dbReference type="Gene3D" id="3.40.30.10">
    <property type="entry name" value="Glutaredoxin"/>
    <property type="match status" value="1"/>
</dbReference>
<comment type="similarity">
    <text evidence="1">Belongs to the SCO1/2 family.</text>
</comment>
<dbReference type="Proteomes" id="UP001055108">
    <property type="component" value="Unassembled WGS sequence"/>
</dbReference>
<dbReference type="InterPro" id="IPR003782">
    <property type="entry name" value="SCO1/SenC"/>
</dbReference>
<evidence type="ECO:0000256" key="2">
    <source>
        <dbReference type="SAM" id="Phobius"/>
    </source>
</evidence>
<comment type="caution">
    <text evidence="3">The sequence shown here is derived from an EMBL/GenBank/DDBJ whole genome shotgun (WGS) entry which is preliminary data.</text>
</comment>
<evidence type="ECO:0000313" key="3">
    <source>
        <dbReference type="EMBL" id="GJD77088.1"/>
    </source>
</evidence>
<accession>A0AA37M9K8</accession>
<dbReference type="Pfam" id="PF02630">
    <property type="entry name" value="SCO1-SenC"/>
    <property type="match status" value="1"/>
</dbReference>
<dbReference type="InterPro" id="IPR036249">
    <property type="entry name" value="Thioredoxin-like_sf"/>
</dbReference>
<protein>
    <recommendedName>
        <fullName evidence="5">Electron transport protein SCO1/SenC</fullName>
    </recommendedName>
</protein>
<evidence type="ECO:0000256" key="1">
    <source>
        <dbReference type="ARBA" id="ARBA00010996"/>
    </source>
</evidence>
<dbReference type="EMBL" id="BPQM01000006">
    <property type="protein sequence ID" value="GJD77088.1"/>
    <property type="molecule type" value="Genomic_DNA"/>
</dbReference>
<feature type="transmembrane region" description="Helical" evidence="2">
    <location>
        <begin position="254"/>
        <end position="274"/>
    </location>
</feature>
<keyword evidence="2" id="KW-0812">Transmembrane</keyword>
<gene>
    <name evidence="3" type="ORF">NBEOAGPD_0290</name>
</gene>
<keyword evidence="2" id="KW-0472">Membrane</keyword>
<proteinExistence type="inferred from homology"/>
<dbReference type="SUPFAM" id="SSF52833">
    <property type="entry name" value="Thioredoxin-like"/>
    <property type="match status" value="1"/>
</dbReference>
<name>A0AA37M9K8_9HYPH</name>